<evidence type="ECO:0000256" key="6">
    <source>
        <dbReference type="ARBA" id="ARBA00023242"/>
    </source>
</evidence>
<dbReference type="PROSITE" id="PS50297">
    <property type="entry name" value="ANK_REP_REGION"/>
    <property type="match status" value="2"/>
</dbReference>
<feature type="compositionally biased region" description="Polar residues" evidence="10">
    <location>
        <begin position="363"/>
        <end position="383"/>
    </location>
</feature>
<evidence type="ECO:0000256" key="8">
    <source>
        <dbReference type="PROSITE-ProRule" id="PRU00192"/>
    </source>
</evidence>
<feature type="compositionally biased region" description="Basic and acidic residues" evidence="10">
    <location>
        <begin position="256"/>
        <end position="265"/>
    </location>
</feature>
<dbReference type="Proteomes" id="UP001186944">
    <property type="component" value="Unassembled WGS sequence"/>
</dbReference>
<dbReference type="Gene3D" id="1.25.40.20">
    <property type="entry name" value="Ankyrin repeat-containing domain"/>
    <property type="match status" value="1"/>
</dbReference>
<dbReference type="SMART" id="SM00326">
    <property type="entry name" value="SH3"/>
    <property type="match status" value="1"/>
</dbReference>
<feature type="compositionally biased region" description="Low complexity" evidence="10">
    <location>
        <begin position="520"/>
        <end position="536"/>
    </location>
</feature>
<dbReference type="PANTHER" id="PTHR24131">
    <property type="entry name" value="APOPTOSIS-STIMULATING OF P53 PROTEIN"/>
    <property type="match status" value="1"/>
</dbReference>
<feature type="compositionally biased region" description="Low complexity" evidence="10">
    <location>
        <begin position="723"/>
        <end position="736"/>
    </location>
</feature>
<evidence type="ECO:0000256" key="7">
    <source>
        <dbReference type="PROSITE-ProRule" id="PRU00023"/>
    </source>
</evidence>
<feature type="repeat" description="ANK" evidence="7">
    <location>
        <begin position="839"/>
        <end position="871"/>
    </location>
</feature>
<feature type="coiled-coil region" evidence="9">
    <location>
        <begin position="2"/>
        <end position="122"/>
    </location>
</feature>
<reference evidence="12" key="1">
    <citation type="submission" date="2019-08" db="EMBL/GenBank/DDBJ databases">
        <title>The improved chromosome-level genome for the pearl oyster Pinctada fucata martensii using PacBio sequencing and Hi-C.</title>
        <authorList>
            <person name="Zheng Z."/>
        </authorList>
    </citation>
    <scope>NUCLEOTIDE SEQUENCE</scope>
    <source>
        <strain evidence="12">ZZ-2019</strain>
        <tissue evidence="12">Adductor muscle</tissue>
    </source>
</reference>
<evidence type="ECO:0000256" key="9">
    <source>
        <dbReference type="SAM" id="Coils"/>
    </source>
</evidence>
<feature type="compositionally biased region" description="Polar residues" evidence="10">
    <location>
        <begin position="586"/>
        <end position="611"/>
    </location>
</feature>
<sequence length="974" mass="107760">MAARQQQQIEHQQQVLVAKEQRLKYLKQQEQRQQQIAAENDRLRKLREKVETQEMKLKKLRALRGEVEKYQSSNGSLNSELESVKALFTEKEKELVMAVAKVEELTRQLEQIRQDRANVKNGSQNAAALELDKLRKELMIRNKLNEQQSIKLSAHREMLSKRKDEVAKMDNRIHELQQRLKKKRAQQSENTKNSGSNKSDNKNSNRPSNVAAVEPYIQYKPPQLDHQGDLKARFEKQDPKYQTLPPNTRFPTPENGKLDEKKTAKEQNNNTVKEESEKFVTDVSKHGVPNGPTLSQVSDSVIRAAQQHQNVPSAGPQHRHQHNVLPVVPPHTSANQNKPPPPPLPVRSATTGLTHLTPRPFGSTYSTSVLSNKPHPQTPQENLIQNGPIINIQEDVRQGGSGQSSPASSDNSQKDSYPVKNNGQLPVSEYSSHVPQNQSSAPPRPVQRRQPPIPDTKQGTSSSTAKDEPDMSVGALKRAINSSRKSAEAKSNSQNNTSNSTNSTVKNSTSSEKNKAIEQNGVNGNSNVNSGAKAASSKQIANIYLGRLGKGASQRYQDSLNMLYKKISDDKSPGSQSAEIKDVKTSDSNVKADTNNKISDQSSSIPQTTTKPGHWQAFSPPGSPNHPDIASDKASHNRNSHHTPKGIRRRHSDSDNEENQHIAKLMHKHQLDRQQNQQNAYNDRPALLAETQATSFIGGVPENVPVDRMGNLVEPDNEDNSLHDSSNSSNGSNSQPSPIPPEIQRSADSTVPGKKTNLRRANSKGSGNRVSFDPLALLLDASLEGELELVKRCASQVKNVSESNDEGITALHNAICAGHYDIVTFLVEFGCDVNSPDSDGWTPLHCAASCNNLPMVIFLVEHGACIFATTISDQETAAEKCEEDEDGFDGCSEYLYSVQEKLGILNGGVVYAVFDYEAKNSDELDFRIGDEITVLRKGDDVEKEWWWSRNNGKEAYVPRNLLGVCRVVLMSSAT</sequence>
<dbReference type="GO" id="GO:0042981">
    <property type="term" value="P:regulation of apoptotic process"/>
    <property type="evidence" value="ECO:0007669"/>
    <property type="project" value="InterPro"/>
</dbReference>
<protein>
    <recommendedName>
        <fullName evidence="11">SH3 domain-containing protein</fullName>
    </recommendedName>
</protein>
<dbReference type="InterPro" id="IPR001452">
    <property type="entry name" value="SH3_domain"/>
</dbReference>
<accession>A0AA89C011</accession>
<dbReference type="SUPFAM" id="SSF50044">
    <property type="entry name" value="SH3-domain"/>
    <property type="match status" value="1"/>
</dbReference>
<keyword evidence="3" id="KW-0053">Apoptosis</keyword>
<dbReference type="InterPro" id="IPR036028">
    <property type="entry name" value="SH3-like_dom_sf"/>
</dbReference>
<comment type="subcellular location">
    <subcellularLocation>
        <location evidence="1">Nucleus</location>
    </subcellularLocation>
</comment>
<keyword evidence="13" id="KW-1185">Reference proteome</keyword>
<comment type="caution">
    <text evidence="12">The sequence shown here is derived from an EMBL/GenBank/DDBJ whole genome shotgun (WGS) entry which is preliminary data.</text>
</comment>
<evidence type="ECO:0000256" key="3">
    <source>
        <dbReference type="ARBA" id="ARBA00022703"/>
    </source>
</evidence>
<evidence type="ECO:0000256" key="10">
    <source>
        <dbReference type="SAM" id="MobiDB-lite"/>
    </source>
</evidence>
<keyword evidence="4" id="KW-0677">Repeat</keyword>
<dbReference type="Pfam" id="PF12796">
    <property type="entry name" value="Ank_2"/>
    <property type="match status" value="1"/>
</dbReference>
<dbReference type="InterPro" id="IPR036770">
    <property type="entry name" value="Ankyrin_rpt-contain_sf"/>
</dbReference>
<dbReference type="EMBL" id="VSWD01000009">
    <property type="protein sequence ID" value="KAK3094032.1"/>
    <property type="molecule type" value="Genomic_DNA"/>
</dbReference>
<feature type="compositionally biased region" description="Basic and acidic residues" evidence="10">
    <location>
        <begin position="272"/>
        <end position="285"/>
    </location>
</feature>
<dbReference type="SMART" id="SM00248">
    <property type="entry name" value="ANK"/>
    <property type="match status" value="2"/>
</dbReference>
<keyword evidence="2 8" id="KW-0728">SH3 domain</keyword>
<feature type="compositionally biased region" description="Low complexity" evidence="10">
    <location>
        <begin position="403"/>
        <end position="416"/>
    </location>
</feature>
<feature type="compositionally biased region" description="Low complexity" evidence="10">
    <location>
        <begin position="190"/>
        <end position="208"/>
    </location>
</feature>
<dbReference type="PROSITE" id="PS50002">
    <property type="entry name" value="SH3"/>
    <property type="match status" value="1"/>
</dbReference>
<feature type="domain" description="SH3" evidence="11">
    <location>
        <begin position="905"/>
        <end position="967"/>
    </location>
</feature>
<dbReference type="GO" id="GO:0006915">
    <property type="term" value="P:apoptotic process"/>
    <property type="evidence" value="ECO:0007669"/>
    <property type="project" value="UniProtKB-KW"/>
</dbReference>
<dbReference type="FunFam" id="1.25.40.20:FF:000008">
    <property type="entry name" value="Apoptosis-stimulating of p53 protein 2 isoform 1"/>
    <property type="match status" value="1"/>
</dbReference>
<feature type="compositionally biased region" description="Polar residues" evidence="10">
    <location>
        <begin position="419"/>
        <end position="441"/>
    </location>
</feature>
<name>A0AA89C011_PINIB</name>
<feature type="compositionally biased region" description="Low complexity" evidence="10">
    <location>
        <begin position="490"/>
        <end position="511"/>
    </location>
</feature>
<keyword evidence="5 7" id="KW-0040">ANK repeat</keyword>
<dbReference type="PROSITE" id="PS50088">
    <property type="entry name" value="ANK_REPEAT"/>
    <property type="match status" value="2"/>
</dbReference>
<evidence type="ECO:0000256" key="2">
    <source>
        <dbReference type="ARBA" id="ARBA00022443"/>
    </source>
</evidence>
<organism evidence="12 13">
    <name type="scientific">Pinctada imbricata</name>
    <name type="common">Atlantic pearl-oyster</name>
    <name type="synonym">Pinctada martensii</name>
    <dbReference type="NCBI Taxonomy" id="66713"/>
    <lineage>
        <taxon>Eukaryota</taxon>
        <taxon>Metazoa</taxon>
        <taxon>Spiralia</taxon>
        <taxon>Lophotrochozoa</taxon>
        <taxon>Mollusca</taxon>
        <taxon>Bivalvia</taxon>
        <taxon>Autobranchia</taxon>
        <taxon>Pteriomorphia</taxon>
        <taxon>Pterioida</taxon>
        <taxon>Pterioidea</taxon>
        <taxon>Pteriidae</taxon>
        <taxon>Pinctada</taxon>
    </lineage>
</organism>
<dbReference type="SUPFAM" id="SSF48403">
    <property type="entry name" value="Ankyrin repeat"/>
    <property type="match status" value="1"/>
</dbReference>
<dbReference type="AlphaFoldDB" id="A0AA89C011"/>
<evidence type="ECO:0000256" key="1">
    <source>
        <dbReference type="ARBA" id="ARBA00004123"/>
    </source>
</evidence>
<feature type="region of interest" description="Disordered" evidence="10">
    <location>
        <begin position="177"/>
        <end position="208"/>
    </location>
</feature>
<evidence type="ECO:0000313" key="13">
    <source>
        <dbReference type="Proteomes" id="UP001186944"/>
    </source>
</evidence>
<dbReference type="GO" id="GO:0005634">
    <property type="term" value="C:nucleus"/>
    <property type="evidence" value="ECO:0007669"/>
    <property type="project" value="UniProtKB-SubCell"/>
</dbReference>
<proteinExistence type="predicted"/>
<keyword evidence="6" id="KW-0539">Nucleus</keyword>
<keyword evidence="9" id="KW-0175">Coiled coil</keyword>
<evidence type="ECO:0000259" key="11">
    <source>
        <dbReference type="PROSITE" id="PS50002"/>
    </source>
</evidence>
<feature type="region of interest" description="Disordered" evidence="10">
    <location>
        <begin position="396"/>
        <end position="536"/>
    </location>
</feature>
<gene>
    <name evidence="12" type="ORF">FSP39_023198</name>
</gene>
<feature type="region of interest" description="Disordered" evidence="10">
    <location>
        <begin position="567"/>
        <end position="658"/>
    </location>
</feature>
<evidence type="ECO:0000313" key="12">
    <source>
        <dbReference type="EMBL" id="KAK3094032.1"/>
    </source>
</evidence>
<dbReference type="GO" id="GO:0002039">
    <property type="term" value="F:p53 binding"/>
    <property type="evidence" value="ECO:0007669"/>
    <property type="project" value="InterPro"/>
</dbReference>
<feature type="region of interest" description="Disordered" evidence="10">
    <location>
        <begin position="306"/>
        <end position="383"/>
    </location>
</feature>
<feature type="repeat" description="ANK" evidence="7">
    <location>
        <begin position="806"/>
        <end position="838"/>
    </location>
</feature>
<dbReference type="Pfam" id="PF00018">
    <property type="entry name" value="SH3_1"/>
    <property type="match status" value="1"/>
</dbReference>
<dbReference type="InterPro" id="IPR047163">
    <property type="entry name" value="ASPP1/2"/>
</dbReference>
<evidence type="ECO:0000256" key="4">
    <source>
        <dbReference type="ARBA" id="ARBA00022737"/>
    </source>
</evidence>
<dbReference type="InterPro" id="IPR002110">
    <property type="entry name" value="Ankyrin_rpt"/>
</dbReference>
<feature type="compositionally biased region" description="Basic residues" evidence="10">
    <location>
        <begin position="636"/>
        <end position="651"/>
    </location>
</feature>
<evidence type="ECO:0000256" key="5">
    <source>
        <dbReference type="ARBA" id="ARBA00023043"/>
    </source>
</evidence>
<feature type="region of interest" description="Disordered" evidence="10">
    <location>
        <begin position="237"/>
        <end position="292"/>
    </location>
</feature>
<dbReference type="PANTHER" id="PTHR24131:SF10">
    <property type="entry name" value="ANKYRIN-REPEAT, SH3-DOMAIN, AND PROLINE-RICH-REGION CONTAINING PROTEIN, ISOFORM B"/>
    <property type="match status" value="1"/>
</dbReference>
<dbReference type="CDD" id="cd11807">
    <property type="entry name" value="SH3_ASPP"/>
    <property type="match status" value="1"/>
</dbReference>
<feature type="region of interest" description="Disordered" evidence="10">
    <location>
        <begin position="698"/>
        <end position="766"/>
    </location>
</feature>